<keyword evidence="2" id="KW-1185">Reference proteome</keyword>
<dbReference type="AlphaFoldDB" id="A0A926D2M4"/>
<dbReference type="RefSeq" id="WP_249314273.1">
    <property type="nucleotide sequence ID" value="NZ_JACRSR010000001.1"/>
</dbReference>
<protein>
    <submittedName>
        <fullName evidence="1">Uncharacterized protein</fullName>
    </submittedName>
</protein>
<evidence type="ECO:0000313" key="2">
    <source>
        <dbReference type="Proteomes" id="UP000623172"/>
    </source>
</evidence>
<dbReference type="EMBL" id="JACRSR010000001">
    <property type="protein sequence ID" value="MBC8530377.1"/>
    <property type="molecule type" value="Genomic_DNA"/>
</dbReference>
<accession>A0A926D2M4</accession>
<proteinExistence type="predicted"/>
<comment type="caution">
    <text evidence="1">The sequence shown here is derived from an EMBL/GenBank/DDBJ whole genome shotgun (WGS) entry which is preliminary data.</text>
</comment>
<gene>
    <name evidence="1" type="ORF">H8696_00765</name>
</gene>
<reference evidence="1" key="1">
    <citation type="submission" date="2020-08" db="EMBL/GenBank/DDBJ databases">
        <title>Genome public.</title>
        <authorList>
            <person name="Liu C."/>
            <person name="Sun Q."/>
        </authorList>
    </citation>
    <scope>NUCLEOTIDE SEQUENCE</scope>
    <source>
        <strain evidence="1">NSJ-53</strain>
    </source>
</reference>
<sequence>MVDEKIVESFHRMWDTFPERARLIHRDRTVLAVNRKAAEMGMKVGARCIDDPPPEAHRGCKAADALKAGEGRYGLNPAGTRIRFWIPVDGCKDVYVHFSIPTDHL</sequence>
<evidence type="ECO:0000313" key="1">
    <source>
        <dbReference type="EMBL" id="MBC8530377.1"/>
    </source>
</evidence>
<organism evidence="1 2">
    <name type="scientific">Gehongia tenuis</name>
    <dbReference type="NCBI Taxonomy" id="2763655"/>
    <lineage>
        <taxon>Bacteria</taxon>
        <taxon>Bacillati</taxon>
        <taxon>Bacillota</taxon>
        <taxon>Clostridia</taxon>
        <taxon>Christensenellales</taxon>
        <taxon>Christensenellaceae</taxon>
        <taxon>Gehongia</taxon>
    </lineage>
</organism>
<name>A0A926D2M4_9FIRM</name>
<dbReference type="Proteomes" id="UP000623172">
    <property type="component" value="Unassembled WGS sequence"/>
</dbReference>